<reference evidence="1" key="1">
    <citation type="submission" date="2014-07" db="EMBL/GenBank/DDBJ databases">
        <authorList>
            <person name="Martin A.A"/>
            <person name="De Silva N."/>
        </authorList>
    </citation>
    <scope>NUCLEOTIDE SEQUENCE</scope>
</reference>
<accession>A0A0K0FIV2</accession>
<dbReference type="WBParaSite" id="SVE_0882300.1">
    <property type="protein sequence ID" value="SVE_0882300.1"/>
    <property type="gene ID" value="SVE_0882300"/>
</dbReference>
<reference evidence="2" key="2">
    <citation type="submission" date="2015-08" db="UniProtKB">
        <authorList>
            <consortium name="WormBaseParasite"/>
        </authorList>
    </citation>
    <scope>IDENTIFICATION</scope>
</reference>
<evidence type="ECO:0000313" key="2">
    <source>
        <dbReference type="WBParaSite" id="SVE_0882300.1"/>
    </source>
</evidence>
<name>A0A0K0FIV2_STRVS</name>
<proteinExistence type="predicted"/>
<evidence type="ECO:0000313" key="1">
    <source>
        <dbReference type="Proteomes" id="UP000035680"/>
    </source>
</evidence>
<dbReference type="AlphaFoldDB" id="A0A0K0FIV2"/>
<dbReference type="Proteomes" id="UP000035680">
    <property type="component" value="Unassembled WGS sequence"/>
</dbReference>
<sequence>MFIKMKYLIFISLVFLFHGINYTYSIPHTIGTEFVFSYANIDRKHESDHYKLFLTNDNNISTIVNMQWWSIKKNAQQTASFTLKPYGIDSYEFKKEDILFTQYSGYGQISEVPENRIMLTASSPIRIVSQVWTKKPDFQDLYLVPCTKSVGKNYMVQLPEPSENEFQLIQLLPLKQDAYVNVTHYVNGKFLTKSTTTLKANMGNDQQVMVRQYHPTMVNSSYLIEASVPIAVVAAVTCVSTESGCDYTAYMPQQLASWDGVTTNKYPDNKFLLTENTKNIFIYPPATGAQSIPITANNENTTVLSDNIPTLYTYQYNPSGTVEYQITTVSSSLRASRHLINGDYIIGSNGGSCVTNILSLSNFITGRTLFAPYRSNSFIEVYTKETNMNSIYLNNIPLVNLKSHVRVLSVTKYSYVALIIDLSQLNANSYLLYSDDKYIAYYIDTWQNKMSCYELGYNN</sequence>
<organism evidence="1 2">
    <name type="scientific">Strongyloides venezuelensis</name>
    <name type="common">Threadworm</name>
    <dbReference type="NCBI Taxonomy" id="75913"/>
    <lineage>
        <taxon>Eukaryota</taxon>
        <taxon>Metazoa</taxon>
        <taxon>Ecdysozoa</taxon>
        <taxon>Nematoda</taxon>
        <taxon>Chromadorea</taxon>
        <taxon>Rhabditida</taxon>
        <taxon>Tylenchina</taxon>
        <taxon>Panagrolaimomorpha</taxon>
        <taxon>Strongyloidoidea</taxon>
        <taxon>Strongyloididae</taxon>
        <taxon>Strongyloides</taxon>
    </lineage>
</organism>
<keyword evidence="1" id="KW-1185">Reference proteome</keyword>
<protein>
    <submittedName>
        <fullName evidence="2">IgGFc_binding domain-containing protein</fullName>
    </submittedName>
</protein>